<keyword evidence="1" id="KW-0472">Membrane</keyword>
<feature type="transmembrane region" description="Helical" evidence="1">
    <location>
        <begin position="218"/>
        <end position="239"/>
    </location>
</feature>
<feature type="transmembrane region" description="Helical" evidence="1">
    <location>
        <begin position="140"/>
        <end position="163"/>
    </location>
</feature>
<name>A0ABV5KR45_9BACL</name>
<comment type="caution">
    <text evidence="3">The sequence shown here is derived from an EMBL/GenBank/DDBJ whole genome shotgun (WGS) entry which is preliminary data.</text>
</comment>
<dbReference type="RefSeq" id="WP_377496287.1">
    <property type="nucleotide sequence ID" value="NZ_JBHMDO010000028.1"/>
</dbReference>
<evidence type="ECO:0000313" key="4">
    <source>
        <dbReference type="Proteomes" id="UP001589747"/>
    </source>
</evidence>
<feature type="transmembrane region" description="Helical" evidence="1">
    <location>
        <begin position="43"/>
        <end position="63"/>
    </location>
</feature>
<protein>
    <submittedName>
        <fullName evidence="3">VanZ family protein</fullName>
    </submittedName>
</protein>
<feature type="transmembrane region" description="Helical" evidence="1">
    <location>
        <begin position="287"/>
        <end position="310"/>
    </location>
</feature>
<keyword evidence="1" id="KW-1133">Transmembrane helix</keyword>
<organism evidence="3 4">
    <name type="scientific">Paenibacillus aurantiacus</name>
    <dbReference type="NCBI Taxonomy" id="1936118"/>
    <lineage>
        <taxon>Bacteria</taxon>
        <taxon>Bacillati</taxon>
        <taxon>Bacillota</taxon>
        <taxon>Bacilli</taxon>
        <taxon>Bacillales</taxon>
        <taxon>Paenibacillaceae</taxon>
        <taxon>Paenibacillus</taxon>
    </lineage>
</organism>
<keyword evidence="4" id="KW-1185">Reference proteome</keyword>
<feature type="transmembrane region" description="Helical" evidence="1">
    <location>
        <begin position="245"/>
        <end position="266"/>
    </location>
</feature>
<feature type="transmembrane region" description="Helical" evidence="1">
    <location>
        <begin position="175"/>
        <end position="197"/>
    </location>
</feature>
<evidence type="ECO:0000259" key="2">
    <source>
        <dbReference type="Pfam" id="PF04892"/>
    </source>
</evidence>
<feature type="domain" description="VanZ-like" evidence="2">
    <location>
        <begin position="49"/>
        <end position="190"/>
    </location>
</feature>
<feature type="transmembrane region" description="Helical" evidence="1">
    <location>
        <begin position="316"/>
        <end position="340"/>
    </location>
</feature>
<reference evidence="3 4" key="1">
    <citation type="submission" date="2024-09" db="EMBL/GenBank/DDBJ databases">
        <authorList>
            <person name="Sun Q."/>
            <person name="Mori K."/>
        </authorList>
    </citation>
    <scope>NUCLEOTIDE SEQUENCE [LARGE SCALE GENOMIC DNA]</scope>
    <source>
        <strain evidence="3 4">TISTR 2452</strain>
    </source>
</reference>
<gene>
    <name evidence="3" type="ORF">ACFFSY_17405</name>
</gene>
<dbReference type="Pfam" id="PF04892">
    <property type="entry name" value="VanZ"/>
    <property type="match status" value="1"/>
</dbReference>
<dbReference type="Proteomes" id="UP001589747">
    <property type="component" value="Unassembled WGS sequence"/>
</dbReference>
<keyword evidence="1" id="KW-0812">Transmembrane</keyword>
<sequence length="359" mass="41301">MEVYARSISMAFFSFPAAAALFTLPFLLTQYRRHGYIHKYRALMLYLLLLYLMNAVYLILLPLPPSIHNEPPATDSYIQWIPFQFIRDIAKETAVRLEAPSTYWRLLEERAFLQAAFNVLLTVPLGMFLRLYFRRSWFACLLLSLGLSLLFEMTQVTGIYGVYDYPYRLFDVDDLLTNTAGGLIGFLFAGWLVKLLPRINRLHDKIDLSTKRVSYTRRAVALLCDWSVALPVWIVLSVLHVPLSYWVTVTLYFILLPLATNGRTFGKWLVRIQLRGEGDRLSLRPLIVRYGLLYGLIGGMHELFLLLAAANSPAILLLPTALALFMLDAILAVHALRCVFNRKRKLFYEKRSGTRHVIT</sequence>
<dbReference type="InterPro" id="IPR021192">
    <property type="entry name" value="UCP031578_Vanz/RDD"/>
</dbReference>
<dbReference type="PIRSF" id="PIRSF031578">
    <property type="entry name" value="Uncharacterised_Vanz_RDD-cont"/>
    <property type="match status" value="1"/>
</dbReference>
<evidence type="ECO:0000313" key="3">
    <source>
        <dbReference type="EMBL" id="MFB9327707.1"/>
    </source>
</evidence>
<dbReference type="EMBL" id="JBHMDO010000028">
    <property type="protein sequence ID" value="MFB9327707.1"/>
    <property type="molecule type" value="Genomic_DNA"/>
</dbReference>
<dbReference type="PANTHER" id="PTHR36834">
    <property type="entry name" value="MEMBRANE PROTEIN-RELATED"/>
    <property type="match status" value="1"/>
</dbReference>
<accession>A0ABV5KR45</accession>
<dbReference type="InterPro" id="IPR053150">
    <property type="entry name" value="Teicoplanin_resist-assoc"/>
</dbReference>
<feature type="transmembrane region" description="Helical" evidence="1">
    <location>
        <begin position="12"/>
        <end position="31"/>
    </location>
</feature>
<feature type="transmembrane region" description="Helical" evidence="1">
    <location>
        <begin position="111"/>
        <end position="133"/>
    </location>
</feature>
<proteinExistence type="predicted"/>
<evidence type="ECO:0000256" key="1">
    <source>
        <dbReference type="SAM" id="Phobius"/>
    </source>
</evidence>
<dbReference type="PANTHER" id="PTHR36834:SF1">
    <property type="entry name" value="INTEGRAL MEMBRANE PROTEIN"/>
    <property type="match status" value="1"/>
</dbReference>
<dbReference type="InterPro" id="IPR006976">
    <property type="entry name" value="VanZ-like"/>
</dbReference>